<dbReference type="GO" id="GO:0005737">
    <property type="term" value="C:cytoplasm"/>
    <property type="evidence" value="ECO:0007669"/>
    <property type="project" value="TreeGrafter"/>
</dbReference>
<evidence type="ECO:0000256" key="2">
    <source>
        <dbReference type="ARBA" id="ARBA00022771"/>
    </source>
</evidence>
<dbReference type="GO" id="GO:0042026">
    <property type="term" value="P:protein refolding"/>
    <property type="evidence" value="ECO:0007669"/>
    <property type="project" value="TreeGrafter"/>
</dbReference>
<dbReference type="Pfam" id="PF00226">
    <property type="entry name" value="DnaJ"/>
    <property type="match status" value="1"/>
</dbReference>
<dbReference type="InterPro" id="IPR008971">
    <property type="entry name" value="HSP40/DnaJ_pept-bd"/>
</dbReference>
<organism evidence="5 6">
    <name type="scientific">Candidatus Desulfaltia bathyphila</name>
    <dbReference type="NCBI Taxonomy" id="2841697"/>
    <lineage>
        <taxon>Bacteria</taxon>
        <taxon>Pseudomonadati</taxon>
        <taxon>Thermodesulfobacteriota</taxon>
        <taxon>Desulfobacteria</taxon>
        <taxon>Desulfobacterales</taxon>
        <taxon>Desulfobacterales incertae sedis</taxon>
        <taxon>Candidatus Desulfaltia</taxon>
    </lineage>
</organism>
<comment type="caution">
    <text evidence="5">The sequence shown here is derived from an EMBL/GenBank/DDBJ whole genome shotgun (WGS) entry which is preliminary data.</text>
</comment>
<dbReference type="Gene3D" id="2.60.260.20">
    <property type="entry name" value="Urease metallochaperone UreE, N-terminal domain"/>
    <property type="match status" value="2"/>
</dbReference>
<evidence type="ECO:0000256" key="1">
    <source>
        <dbReference type="ARBA" id="ARBA00022737"/>
    </source>
</evidence>
<dbReference type="GO" id="GO:0051082">
    <property type="term" value="F:unfolded protein binding"/>
    <property type="evidence" value="ECO:0007669"/>
    <property type="project" value="InterPro"/>
</dbReference>
<dbReference type="Gene3D" id="1.10.287.110">
    <property type="entry name" value="DnaJ domain"/>
    <property type="match status" value="1"/>
</dbReference>
<keyword evidence="1" id="KW-0677">Repeat</keyword>
<keyword evidence="2" id="KW-0862">Zinc</keyword>
<evidence type="ECO:0000256" key="3">
    <source>
        <dbReference type="ARBA" id="ARBA00023186"/>
    </source>
</evidence>
<dbReference type="InterPro" id="IPR036869">
    <property type="entry name" value="J_dom_sf"/>
</dbReference>
<dbReference type="EMBL" id="JACNLL010000027">
    <property type="protein sequence ID" value="MBC8198913.1"/>
    <property type="molecule type" value="Genomic_DNA"/>
</dbReference>
<dbReference type="SUPFAM" id="SSF46565">
    <property type="entry name" value="Chaperone J-domain"/>
    <property type="match status" value="1"/>
</dbReference>
<proteinExistence type="predicted"/>
<dbReference type="AlphaFoldDB" id="A0A8J6TBB0"/>
<accession>A0A8J6TBB0</accession>
<dbReference type="FunFam" id="1.10.287.110:FF:000034">
    <property type="entry name" value="Chaperone protein DnaJ"/>
    <property type="match status" value="1"/>
</dbReference>
<dbReference type="SUPFAM" id="SSF49493">
    <property type="entry name" value="HSP40/DnaJ peptide-binding domain"/>
    <property type="match status" value="2"/>
</dbReference>
<dbReference type="InterPro" id="IPR018253">
    <property type="entry name" value="DnaJ_domain_CS"/>
</dbReference>
<dbReference type="PROSITE" id="PS00636">
    <property type="entry name" value="DNAJ_1"/>
    <property type="match status" value="1"/>
</dbReference>
<dbReference type="PANTHER" id="PTHR43096">
    <property type="entry name" value="DNAJ HOMOLOG 1, MITOCHONDRIAL-RELATED"/>
    <property type="match status" value="1"/>
</dbReference>
<protein>
    <submittedName>
        <fullName evidence="5">DnaJ domain-containing protein</fullName>
    </submittedName>
</protein>
<sequence>MSATDYYKILGVSKNASDREIKKAYRKLAMKYHPDHTKGDKAAEERFKKISEAYAVLSDKKKRSQYDTFGSTGFQQRYSQEDIFKGFDFSDILREFGMGGASFFTGKHGDMRFAFGNNSPFGTRAKRRQAQIKGSDLLYELHLTIQEVATGTSKTVRLQHNGHSENVTIKIPKGMISGKKLRLAGKGQQSPYGGPPGDLYIQSKVLGDPVYSVKGYNLYINREIKLSEALLGTSISVPTVEGKKLSLKIPAGTKHKTKMRLSDYGLPNMHSREKGDLFVIIHIYLPKSLSDKQKSLIKQLAKAGL</sequence>
<evidence type="ECO:0000259" key="4">
    <source>
        <dbReference type="PROSITE" id="PS50076"/>
    </source>
</evidence>
<keyword evidence="3" id="KW-0143">Chaperone</keyword>
<dbReference type="PROSITE" id="PS50076">
    <property type="entry name" value="DNAJ_2"/>
    <property type="match status" value="1"/>
</dbReference>
<dbReference type="Proteomes" id="UP000603545">
    <property type="component" value="Unassembled WGS sequence"/>
</dbReference>
<dbReference type="FunFam" id="2.60.260.20:FF:000013">
    <property type="entry name" value="DnaJ subfamily B member 11"/>
    <property type="match status" value="1"/>
</dbReference>
<dbReference type="PANTHER" id="PTHR43096:SF52">
    <property type="entry name" value="DNAJ HOMOLOG 1, MITOCHONDRIAL-RELATED"/>
    <property type="match status" value="1"/>
</dbReference>
<dbReference type="PRINTS" id="PR00625">
    <property type="entry name" value="JDOMAIN"/>
</dbReference>
<name>A0A8J6TBB0_9BACT</name>
<evidence type="ECO:0000313" key="5">
    <source>
        <dbReference type="EMBL" id="MBC8198913.1"/>
    </source>
</evidence>
<dbReference type="Pfam" id="PF01556">
    <property type="entry name" value="DnaJ_C"/>
    <property type="match status" value="1"/>
</dbReference>
<dbReference type="InterPro" id="IPR001623">
    <property type="entry name" value="DnaJ_domain"/>
</dbReference>
<keyword evidence="2" id="KW-0863">Zinc-finger</keyword>
<evidence type="ECO:0000313" key="6">
    <source>
        <dbReference type="Proteomes" id="UP000603545"/>
    </source>
</evidence>
<feature type="domain" description="J" evidence="4">
    <location>
        <begin position="5"/>
        <end position="70"/>
    </location>
</feature>
<dbReference type="CDD" id="cd10747">
    <property type="entry name" value="DnaJ_C"/>
    <property type="match status" value="1"/>
</dbReference>
<dbReference type="SMART" id="SM00271">
    <property type="entry name" value="DnaJ"/>
    <property type="match status" value="1"/>
</dbReference>
<dbReference type="InterPro" id="IPR002939">
    <property type="entry name" value="DnaJ_C"/>
</dbReference>
<dbReference type="CDD" id="cd06257">
    <property type="entry name" value="DnaJ"/>
    <property type="match status" value="1"/>
</dbReference>
<reference evidence="5 6" key="1">
    <citation type="submission" date="2020-08" db="EMBL/GenBank/DDBJ databases">
        <title>Bridging the membrane lipid divide: bacteria of the FCB group superphylum have the potential to synthesize archaeal ether lipids.</title>
        <authorList>
            <person name="Villanueva L."/>
            <person name="Von Meijenfeldt F.A.B."/>
            <person name="Westbye A.B."/>
            <person name="Yadav S."/>
            <person name="Hopmans E.C."/>
            <person name="Dutilh B.E."/>
            <person name="Sinninghe Damste J.S."/>
        </authorList>
    </citation>
    <scope>NUCLEOTIDE SEQUENCE [LARGE SCALE GENOMIC DNA]</scope>
    <source>
        <strain evidence="5">NIOZ-UU82</strain>
    </source>
</reference>
<dbReference type="GO" id="GO:0008270">
    <property type="term" value="F:zinc ion binding"/>
    <property type="evidence" value="ECO:0007669"/>
    <property type="project" value="UniProtKB-KW"/>
</dbReference>
<gene>
    <name evidence="5" type="ORF">H8E80_02535</name>
</gene>
<keyword evidence="2" id="KW-0479">Metal-binding</keyword>